<feature type="transmembrane region" description="Helical" evidence="6">
    <location>
        <begin position="246"/>
        <end position="270"/>
    </location>
</feature>
<dbReference type="OrthoDB" id="9789927at2"/>
<dbReference type="PANTHER" id="PTHR30482:SF17">
    <property type="entry name" value="ABC TRANSPORTER ATP-BINDING PROTEIN"/>
    <property type="match status" value="1"/>
</dbReference>
<evidence type="ECO:0000256" key="5">
    <source>
        <dbReference type="ARBA" id="ARBA00023136"/>
    </source>
</evidence>
<evidence type="ECO:0000256" key="2">
    <source>
        <dbReference type="ARBA" id="ARBA00022475"/>
    </source>
</evidence>
<evidence type="ECO:0000256" key="6">
    <source>
        <dbReference type="SAM" id="Phobius"/>
    </source>
</evidence>
<feature type="transmembrane region" description="Helical" evidence="6">
    <location>
        <begin position="290"/>
        <end position="313"/>
    </location>
</feature>
<dbReference type="InterPro" id="IPR043428">
    <property type="entry name" value="LivM-like"/>
</dbReference>
<evidence type="ECO:0000256" key="1">
    <source>
        <dbReference type="ARBA" id="ARBA00004651"/>
    </source>
</evidence>
<feature type="transmembrane region" description="Helical" evidence="6">
    <location>
        <begin position="59"/>
        <end position="79"/>
    </location>
</feature>
<dbReference type="GO" id="GO:0005886">
    <property type="term" value="C:plasma membrane"/>
    <property type="evidence" value="ECO:0007669"/>
    <property type="project" value="UniProtKB-SubCell"/>
</dbReference>
<reference evidence="7 8" key="1">
    <citation type="submission" date="2019-10" db="EMBL/GenBank/DDBJ databases">
        <title>Alkaliphilus serpentinus sp. nov. and Alkaliphilus pronyensis sp. nov., two novel anaerobic alkaliphilic species isolated from the serpentinized-hosted hydrothermal field of the Prony Bay (New Caledonia).</title>
        <authorList>
            <person name="Postec A."/>
        </authorList>
    </citation>
    <scope>NUCLEOTIDE SEQUENCE [LARGE SCALE GENOMIC DNA]</scope>
    <source>
        <strain evidence="7 8">LacV</strain>
    </source>
</reference>
<organism evidence="7 8">
    <name type="scientific">Alkaliphilus pronyensis</name>
    <dbReference type="NCBI Taxonomy" id="1482732"/>
    <lineage>
        <taxon>Bacteria</taxon>
        <taxon>Bacillati</taxon>
        <taxon>Bacillota</taxon>
        <taxon>Clostridia</taxon>
        <taxon>Peptostreptococcales</taxon>
        <taxon>Natronincolaceae</taxon>
        <taxon>Alkaliphilus</taxon>
    </lineage>
</organism>
<accession>A0A6I0EYJ6</accession>
<dbReference type="GO" id="GO:0015658">
    <property type="term" value="F:branched-chain amino acid transmembrane transporter activity"/>
    <property type="evidence" value="ECO:0007669"/>
    <property type="project" value="InterPro"/>
</dbReference>
<keyword evidence="3 6" id="KW-0812">Transmembrane</keyword>
<dbReference type="Proteomes" id="UP000432715">
    <property type="component" value="Unassembled WGS sequence"/>
</dbReference>
<keyword evidence="5 6" id="KW-0472">Membrane</keyword>
<proteinExistence type="predicted"/>
<feature type="transmembrane region" description="Helical" evidence="6">
    <location>
        <begin position="212"/>
        <end position="234"/>
    </location>
</feature>
<evidence type="ECO:0000256" key="4">
    <source>
        <dbReference type="ARBA" id="ARBA00022989"/>
    </source>
</evidence>
<evidence type="ECO:0000313" key="7">
    <source>
        <dbReference type="EMBL" id="KAB3534698.1"/>
    </source>
</evidence>
<keyword evidence="8" id="KW-1185">Reference proteome</keyword>
<dbReference type="CDD" id="cd06581">
    <property type="entry name" value="TM_PBP1_LivM_like"/>
    <property type="match status" value="1"/>
</dbReference>
<dbReference type="InterPro" id="IPR001851">
    <property type="entry name" value="ABC_transp_permease"/>
</dbReference>
<feature type="transmembrane region" description="Helical" evidence="6">
    <location>
        <begin position="86"/>
        <end position="106"/>
    </location>
</feature>
<dbReference type="AlphaFoldDB" id="A0A6I0EYJ6"/>
<dbReference type="PANTHER" id="PTHR30482">
    <property type="entry name" value="HIGH-AFFINITY BRANCHED-CHAIN AMINO ACID TRANSPORT SYSTEM PERMEASE"/>
    <property type="match status" value="1"/>
</dbReference>
<feature type="transmembrane region" description="Helical" evidence="6">
    <location>
        <begin position="12"/>
        <end position="29"/>
    </location>
</feature>
<protein>
    <submittedName>
        <fullName evidence="7">Branched-chain amino acid ABC transporter permease</fullName>
    </submittedName>
</protein>
<dbReference type="EMBL" id="WBZC01000026">
    <property type="protein sequence ID" value="KAB3534698.1"/>
    <property type="molecule type" value="Genomic_DNA"/>
</dbReference>
<dbReference type="Pfam" id="PF02653">
    <property type="entry name" value="BPD_transp_2"/>
    <property type="match status" value="1"/>
</dbReference>
<keyword evidence="4 6" id="KW-1133">Transmembrane helix</keyword>
<dbReference type="RefSeq" id="WP_151861132.1">
    <property type="nucleotide sequence ID" value="NZ_WBZC01000026.1"/>
</dbReference>
<keyword evidence="2" id="KW-1003">Cell membrane</keyword>
<evidence type="ECO:0000256" key="3">
    <source>
        <dbReference type="ARBA" id="ARBA00022692"/>
    </source>
</evidence>
<sequence length="333" mass="36892">MKLLKNIDKKTFIAIGVLLVVLSIVPHLAKLSTITLMSRIFILAVYAMSYDILRGYTGFINLGHALFFGSGAYIGGILFTKIDNTMGVFVLAVIITVIYCSLAAYIMGKIVLRGGGVIAAAMITLALGEIARNTAERWRSVTMGADGLPFKIPDIFRDRLGFYYYALIFLIIMTIILRQFILSPTGRVLMAIRENEQRATFLGYNTSKYKLIGLQVAGITSGLSGVMFGILNRFANTDLLSVQQTLNALLITLVGGTGTLYGAIVGSAFVNTVQNYLLDLRSVHPIFERWLLFFGAMYVVVVLFMPEGFVGLWNKYLKDRRTKKNSRVFEKGL</sequence>
<feature type="transmembrane region" description="Helical" evidence="6">
    <location>
        <begin position="162"/>
        <end position="181"/>
    </location>
</feature>
<evidence type="ECO:0000313" key="8">
    <source>
        <dbReference type="Proteomes" id="UP000432715"/>
    </source>
</evidence>
<comment type="caution">
    <text evidence="7">The sequence shown here is derived from an EMBL/GenBank/DDBJ whole genome shotgun (WGS) entry which is preliminary data.</text>
</comment>
<gene>
    <name evidence="7" type="ORF">F8154_08205</name>
</gene>
<comment type="subcellular location">
    <subcellularLocation>
        <location evidence="1">Cell membrane</location>
        <topology evidence="1">Multi-pass membrane protein</topology>
    </subcellularLocation>
</comment>
<feature type="transmembrane region" description="Helical" evidence="6">
    <location>
        <begin position="112"/>
        <end position="131"/>
    </location>
</feature>
<name>A0A6I0EYJ6_9FIRM</name>